<dbReference type="eggNOG" id="KOG0255">
    <property type="taxonomic scope" value="Eukaryota"/>
</dbReference>
<comment type="subcellular location">
    <subcellularLocation>
        <location evidence="1">Membrane</location>
        <topology evidence="1">Multi-pass membrane protein</topology>
    </subcellularLocation>
</comment>
<feature type="region of interest" description="Disordered" evidence="5">
    <location>
        <begin position="86"/>
        <end position="108"/>
    </location>
</feature>
<feature type="transmembrane region" description="Helical" evidence="6">
    <location>
        <begin position="477"/>
        <end position="500"/>
    </location>
</feature>
<dbReference type="InterPro" id="IPR005829">
    <property type="entry name" value="Sugar_transporter_CS"/>
</dbReference>
<dbReference type="InterPro" id="IPR011701">
    <property type="entry name" value="MFS"/>
</dbReference>
<name>A0A1D8NJD7_YARLL</name>
<feature type="region of interest" description="Disordered" evidence="5">
    <location>
        <begin position="583"/>
        <end position="613"/>
    </location>
</feature>
<evidence type="ECO:0000313" key="8">
    <source>
        <dbReference type="EMBL" id="AOW05745.1"/>
    </source>
</evidence>
<gene>
    <name evidence="8" type="ORF">YALI1_E25364g</name>
</gene>
<feature type="transmembrane region" description="Helical" evidence="6">
    <location>
        <begin position="210"/>
        <end position="229"/>
    </location>
</feature>
<keyword evidence="4 6" id="KW-0472">Membrane</keyword>
<evidence type="ECO:0000313" key="9">
    <source>
        <dbReference type="Proteomes" id="UP000182444"/>
    </source>
</evidence>
<dbReference type="VEuPathDB" id="FungiDB:YALI1_E25364g"/>
<dbReference type="GO" id="GO:0042908">
    <property type="term" value="P:xenobiotic transport"/>
    <property type="evidence" value="ECO:0007669"/>
    <property type="project" value="UniProtKB-ARBA"/>
</dbReference>
<dbReference type="EMBL" id="CP017557">
    <property type="protein sequence ID" value="AOW05745.1"/>
    <property type="molecule type" value="Genomic_DNA"/>
</dbReference>
<dbReference type="CDD" id="cd17323">
    <property type="entry name" value="MFS_Tpo1_MDR_like"/>
    <property type="match status" value="1"/>
</dbReference>
<feature type="domain" description="Major facilitator superfamily (MFS) profile" evidence="7">
    <location>
        <begin position="140"/>
        <end position="573"/>
    </location>
</feature>
<feature type="transmembrane region" description="Helical" evidence="6">
    <location>
        <begin position="404"/>
        <end position="429"/>
    </location>
</feature>
<feature type="transmembrane region" description="Helical" evidence="6">
    <location>
        <begin position="545"/>
        <end position="569"/>
    </location>
</feature>
<dbReference type="KEGG" id="yli:2911888"/>
<dbReference type="GO" id="GO:0140115">
    <property type="term" value="P:export across plasma membrane"/>
    <property type="evidence" value="ECO:0007669"/>
    <property type="project" value="UniProtKB-ARBA"/>
</dbReference>
<keyword evidence="3 6" id="KW-1133">Transmembrane helix</keyword>
<organism evidence="8 9">
    <name type="scientific">Yarrowia lipolytica</name>
    <name type="common">Candida lipolytica</name>
    <dbReference type="NCBI Taxonomy" id="4952"/>
    <lineage>
        <taxon>Eukaryota</taxon>
        <taxon>Fungi</taxon>
        <taxon>Dikarya</taxon>
        <taxon>Ascomycota</taxon>
        <taxon>Saccharomycotina</taxon>
        <taxon>Dipodascomycetes</taxon>
        <taxon>Dipodascales</taxon>
        <taxon>Dipodascales incertae sedis</taxon>
        <taxon>Yarrowia</taxon>
    </lineage>
</organism>
<evidence type="ECO:0000256" key="5">
    <source>
        <dbReference type="SAM" id="MobiDB-lite"/>
    </source>
</evidence>
<dbReference type="Proteomes" id="UP000182444">
    <property type="component" value="Chromosome 1E"/>
</dbReference>
<dbReference type="InterPro" id="IPR036259">
    <property type="entry name" value="MFS_trans_sf"/>
</dbReference>
<dbReference type="PROSITE" id="PS00216">
    <property type="entry name" value="SUGAR_TRANSPORT_1"/>
    <property type="match status" value="1"/>
</dbReference>
<feature type="transmembrane region" description="Helical" evidence="6">
    <location>
        <begin position="294"/>
        <end position="316"/>
    </location>
</feature>
<evidence type="ECO:0000256" key="2">
    <source>
        <dbReference type="ARBA" id="ARBA00022692"/>
    </source>
</evidence>
<dbReference type="PROSITE" id="PS50850">
    <property type="entry name" value="MFS"/>
    <property type="match status" value="1"/>
</dbReference>
<dbReference type="GeneID" id="2911888"/>
<feature type="transmembrane region" description="Helical" evidence="6">
    <location>
        <begin position="512"/>
        <end position="533"/>
    </location>
</feature>
<reference evidence="8 9" key="1">
    <citation type="journal article" date="2016" name="PLoS ONE">
        <title>Sequence Assembly of Yarrowia lipolytica Strain W29/CLIB89 Shows Transposable Element Diversity.</title>
        <authorList>
            <person name="Magnan C."/>
            <person name="Yu J."/>
            <person name="Chang I."/>
            <person name="Jahn E."/>
            <person name="Kanomata Y."/>
            <person name="Wu J."/>
            <person name="Zeller M."/>
            <person name="Oakes M."/>
            <person name="Baldi P."/>
            <person name="Sandmeyer S."/>
        </authorList>
    </citation>
    <scope>NUCLEOTIDE SEQUENCE [LARGE SCALE GENOMIC DNA]</scope>
    <source>
        <strain evidence="9">CLIB89(W29)</strain>
    </source>
</reference>
<dbReference type="Gene3D" id="1.20.1250.20">
    <property type="entry name" value="MFS general substrate transporter like domains"/>
    <property type="match status" value="1"/>
</dbReference>
<dbReference type="GO" id="GO:0016020">
    <property type="term" value="C:membrane"/>
    <property type="evidence" value="ECO:0007669"/>
    <property type="project" value="UniProtKB-SubCell"/>
</dbReference>
<evidence type="ECO:0000259" key="7">
    <source>
        <dbReference type="PROSITE" id="PS50850"/>
    </source>
</evidence>
<accession>A0A1D8NJD7</accession>
<feature type="transmembrane region" description="Helical" evidence="6">
    <location>
        <begin position="235"/>
        <end position="254"/>
    </location>
</feature>
<feature type="transmembrane region" description="Helical" evidence="6">
    <location>
        <begin position="372"/>
        <end position="398"/>
    </location>
</feature>
<evidence type="ECO:0000256" key="6">
    <source>
        <dbReference type="SAM" id="Phobius"/>
    </source>
</evidence>
<dbReference type="VEuPathDB" id="FungiDB:YALI0_E21241g"/>
<sequence>MSIHSSSSHDKDIVQIVEDSIGLSKTDTRSSHVSRASKASRAASDYQIDHIYGDMDRREITLARQITRETILSAYQEKVRSRASSIINGKIDPSTAPPPPLKNGGDGSQFLDVDPELVTWDGDEDPENPQNWHTYKKVATTVIVSLYTFVSPLTSSIISPAVPAIAAEYNETRPVVQSLMVSIMILAWAICPLFVAPLSEMYGRKIVMDVSILVLLAFTLGCGGAQNTAQMAVCRFFAGVGGAAPLSVGAGVLADLYSPQKRGTALAWYAIGPTVGPVVAPIAAGWIVQETNTWRWVMWVDGIFIGCVAACGFLFYSETYPPVLLQRKAKKLRKESGNDDLHTIYDIASEPLSSKLYTSMTRPLRILVTHPIVMGLGLFMAFTYGFMYIMIVTFPALWTERYGFSLGIMGLTFLGMGIGFLAGTWFWCVYTQKVYIKLRDQNGGVPKPEFRLPCIFAAPFLECIGLIWYGWSAESHVHWIMPIIGTGIFSFAVMDVFQTIQTYLIDMNPRFSASYVASASLFRSLFGFAMPLFGRQMYDAMGYGWANTMCGILAVVLGLPFPIIVWFYGERIRNRFDKKLEASQAKKDEKNMEKMRKRELERELKEQEKLDKEKNEHVHFVAVETSPSIKNEDSL</sequence>
<dbReference type="AlphaFoldDB" id="A0A1D8NJD7"/>
<feature type="transmembrane region" description="Helical" evidence="6">
    <location>
        <begin position="138"/>
        <end position="158"/>
    </location>
</feature>
<dbReference type="FunFam" id="1.20.1250.20:FF:000011">
    <property type="entry name" value="MFS multidrug transporter, putative"/>
    <property type="match status" value="1"/>
</dbReference>
<dbReference type="RefSeq" id="XP_504223.2">
    <property type="nucleotide sequence ID" value="XM_504223.2"/>
</dbReference>
<dbReference type="SUPFAM" id="SSF103473">
    <property type="entry name" value="MFS general substrate transporter"/>
    <property type="match status" value="1"/>
</dbReference>
<proteinExistence type="predicted"/>
<evidence type="ECO:0000256" key="1">
    <source>
        <dbReference type="ARBA" id="ARBA00004141"/>
    </source>
</evidence>
<dbReference type="GO" id="GO:0022857">
    <property type="term" value="F:transmembrane transporter activity"/>
    <property type="evidence" value="ECO:0007669"/>
    <property type="project" value="InterPro"/>
</dbReference>
<evidence type="ECO:0000256" key="4">
    <source>
        <dbReference type="ARBA" id="ARBA00023136"/>
    </source>
</evidence>
<dbReference type="PANTHER" id="PTHR23502:SF60">
    <property type="entry name" value="MAJOR FACILITATOR SUPERFAMILY (MFS) PROFILE DOMAIN-CONTAINING PROTEIN-RELATED"/>
    <property type="match status" value="1"/>
</dbReference>
<keyword evidence="2 6" id="KW-0812">Transmembrane</keyword>
<dbReference type="Pfam" id="PF07690">
    <property type="entry name" value="MFS_1"/>
    <property type="match status" value="1"/>
</dbReference>
<feature type="transmembrane region" description="Helical" evidence="6">
    <location>
        <begin position="178"/>
        <end position="198"/>
    </location>
</feature>
<feature type="transmembrane region" description="Helical" evidence="6">
    <location>
        <begin position="266"/>
        <end position="288"/>
    </location>
</feature>
<evidence type="ECO:0000256" key="3">
    <source>
        <dbReference type="ARBA" id="ARBA00022989"/>
    </source>
</evidence>
<feature type="transmembrane region" description="Helical" evidence="6">
    <location>
        <begin position="450"/>
        <end position="471"/>
    </location>
</feature>
<dbReference type="PANTHER" id="PTHR23502">
    <property type="entry name" value="MAJOR FACILITATOR SUPERFAMILY"/>
    <property type="match status" value="1"/>
</dbReference>
<protein>
    <recommendedName>
        <fullName evidence="7">Major facilitator superfamily (MFS) profile domain-containing protein</fullName>
    </recommendedName>
</protein>
<dbReference type="InterPro" id="IPR020846">
    <property type="entry name" value="MFS_dom"/>
</dbReference>